<keyword evidence="7" id="KW-0347">Helicase</keyword>
<dbReference type="PANTHER" id="PTHR11472:SF34">
    <property type="entry name" value="REGULATOR OF TELOMERE ELONGATION HELICASE 1"/>
    <property type="match status" value="1"/>
</dbReference>
<dbReference type="GO" id="GO:0005524">
    <property type="term" value="F:ATP binding"/>
    <property type="evidence" value="ECO:0007669"/>
    <property type="project" value="UniProtKB-KW"/>
</dbReference>
<evidence type="ECO:0000259" key="6">
    <source>
        <dbReference type="PROSITE" id="PS51193"/>
    </source>
</evidence>
<dbReference type="Gene3D" id="3.40.50.300">
    <property type="entry name" value="P-loop containing nucleotide triphosphate hydrolases"/>
    <property type="match status" value="2"/>
</dbReference>
<dbReference type="InterPro" id="IPR014013">
    <property type="entry name" value="Helic_SF1/SF2_ATP-bd_DinG/Rad3"/>
</dbReference>
<dbReference type="SMART" id="SM00491">
    <property type="entry name" value="HELICc2"/>
    <property type="match status" value="1"/>
</dbReference>
<dbReference type="EMBL" id="CP002382">
    <property type="protein sequence ID" value="AEP09017.1"/>
    <property type="molecule type" value="Genomic_DNA"/>
</dbReference>
<dbReference type="GO" id="GO:0006139">
    <property type="term" value="P:nucleobase-containing compound metabolic process"/>
    <property type="evidence" value="ECO:0007669"/>
    <property type="project" value="InterPro"/>
</dbReference>
<reference evidence="7 8" key="1">
    <citation type="journal article" date="2011" name="BMC Genomics">
        <title>Genomic insights into an obligate epibiotic bacterial predator: Micavibrio aeruginosavorus ARL-13.</title>
        <authorList>
            <person name="Wang Z."/>
            <person name="Kadouri D."/>
            <person name="Wu M."/>
        </authorList>
    </citation>
    <scope>NUCLEOTIDE SEQUENCE [LARGE SCALE GENOMIC DNA]</scope>
    <source>
        <strain evidence="7 8">ARL-13</strain>
    </source>
</reference>
<dbReference type="Proteomes" id="UP000009286">
    <property type="component" value="Chromosome"/>
</dbReference>
<evidence type="ECO:0000313" key="7">
    <source>
        <dbReference type="EMBL" id="AEP09017.1"/>
    </source>
</evidence>
<protein>
    <submittedName>
        <fullName evidence="7">ATP-dependent DNA helicase</fullName>
    </submittedName>
</protein>
<dbReference type="OrthoDB" id="9805194at2"/>
<dbReference type="InterPro" id="IPR045028">
    <property type="entry name" value="DinG/Rad3-like"/>
</dbReference>
<organism evidence="7 8">
    <name type="scientific">Micavibrio aeruginosavorus (strain ARL-13)</name>
    <dbReference type="NCBI Taxonomy" id="856793"/>
    <lineage>
        <taxon>Bacteria</taxon>
        <taxon>Pseudomonadati</taxon>
        <taxon>Bdellovibrionota</taxon>
        <taxon>Bdellovibrionia</taxon>
        <taxon>Bdellovibrionales</taxon>
        <taxon>Pseudobdellovibrionaceae</taxon>
        <taxon>Micavibrio</taxon>
    </lineage>
</organism>
<name>G2KPB6_MICAA</name>
<proteinExistence type="inferred from homology"/>
<gene>
    <name evidence="7" type="primary">dinG</name>
    <name evidence="7" type="ordered locus">MICA_683</name>
</gene>
<dbReference type="InterPro" id="IPR027417">
    <property type="entry name" value="P-loop_NTPase"/>
</dbReference>
<comment type="similarity">
    <text evidence="4">Belongs to the helicase family. DinG subfamily.</text>
</comment>
<evidence type="ECO:0000256" key="4">
    <source>
        <dbReference type="ARBA" id="ARBA00038058"/>
    </source>
</evidence>
<keyword evidence="8" id="KW-1185">Reference proteome</keyword>
<evidence type="ECO:0000313" key="8">
    <source>
        <dbReference type="Proteomes" id="UP000009286"/>
    </source>
</evidence>
<evidence type="ECO:0000256" key="2">
    <source>
        <dbReference type="ARBA" id="ARBA00022801"/>
    </source>
</evidence>
<feature type="domain" description="Helicase ATP-binding" evidence="6">
    <location>
        <begin position="215"/>
        <end position="512"/>
    </location>
</feature>
<dbReference type="Pfam" id="PF13307">
    <property type="entry name" value="Helicase_C_2"/>
    <property type="match status" value="1"/>
</dbReference>
<feature type="region of interest" description="Disordered" evidence="5">
    <location>
        <begin position="189"/>
        <end position="212"/>
    </location>
</feature>
<dbReference type="PANTHER" id="PTHR11472">
    <property type="entry name" value="DNA REPAIR DEAD HELICASE RAD3/XP-D SUBFAMILY MEMBER"/>
    <property type="match status" value="1"/>
</dbReference>
<dbReference type="PROSITE" id="PS51193">
    <property type="entry name" value="HELICASE_ATP_BIND_2"/>
    <property type="match status" value="1"/>
</dbReference>
<accession>G2KPB6</accession>
<dbReference type="SUPFAM" id="SSF52540">
    <property type="entry name" value="P-loop containing nucleoside triphosphate hydrolases"/>
    <property type="match status" value="1"/>
</dbReference>
<dbReference type="HOGENOM" id="CLU_337348_0_0_5"/>
<evidence type="ECO:0000256" key="5">
    <source>
        <dbReference type="SAM" id="MobiDB-lite"/>
    </source>
</evidence>
<dbReference type="RefSeq" id="WP_014102240.1">
    <property type="nucleotide sequence ID" value="NC_016026.1"/>
</dbReference>
<evidence type="ECO:0000256" key="1">
    <source>
        <dbReference type="ARBA" id="ARBA00022741"/>
    </source>
</evidence>
<keyword evidence="2" id="KW-0378">Hydrolase</keyword>
<dbReference type="AlphaFoldDB" id="G2KPB6"/>
<dbReference type="GO" id="GO:0003678">
    <property type="term" value="F:DNA helicase activity"/>
    <property type="evidence" value="ECO:0007669"/>
    <property type="project" value="TreeGrafter"/>
</dbReference>
<dbReference type="GO" id="GO:0003676">
    <property type="term" value="F:nucleic acid binding"/>
    <property type="evidence" value="ECO:0007669"/>
    <property type="project" value="InterPro"/>
</dbReference>
<dbReference type="InterPro" id="IPR006555">
    <property type="entry name" value="ATP-dep_Helicase_C"/>
</dbReference>
<dbReference type="eggNOG" id="COG1199">
    <property type="taxonomic scope" value="Bacteria"/>
</dbReference>
<sequence>MSGHVAEQTQKRARVSMPAAAVITVTARTTTALSPDGEIKSYPHDQARMIFHKRPVIVCHAPYTRHRLGTDDLIAYDVLELFAFVHPAKFCVPTPFGIATALGIHVGDNSEDAPLALHESVRVLLSDLRACESDQEIRANLLGIADAMGAQGKGWVWTPYIFSALNAEYDPERQILTRTALNIWKNLPEWSEGAPPPPAGHDSVSGEEARERLRSMLTQGRSAEPRPQQMDYTGQIASIFAPAQNADQPHVLLAEAGTGVGKTLGYLAPSSVWAEKNGGPVWVSTYTRNLQRQIGQELERLYPDPMVRDRAVAIRKGRENYLCLLNYEDLANAAALARHATQIIAAGLMARWISATKDGDLSGGDFPGWLPALLGYGGTTSLADKRGECIHSACDHYHRCFVERSIRKARHADIVVANHALVMINTALAGTATPDDQPHRYVFDEGHHLFDAADGAFSGNLSARETADLRRWIFGQEGGKRSRARGLKRRMEDLIAGDGAAEEDLEKIIQAAHSLPGPGWSKRFKDNAAFGATEQFLALVYQQVYARADGRDGPYSLECTTLPLIDGLGDAARLLKSRLNDLRTPMMVLAGRLRRRLGEQSATLDTDTRRRLESVAASLQRRGEVTIGAWIAMLDTLESGNADDQFVDWMEIERIEGQAIDVGLYRHWVDPMIPFAAAMKTQAHGIAITSATLRDGTGDEEEDWRVAIERTGALSLTPSPHRFAVSSPYNYADQTRVYIITDVRKDDLDQVAGAYQALFEAAGGGGLGLFTAIQRLRAVRDRIAPKLEDNGIALYAQHVDEMDTGTLVDIFRADTHACLLGTDAVRDGVDVPGDSLRMLVYDRVPWTRPTILHKARREAFGKRRYDELLTRLKLRQAFGRLVRRADDRGVFVMLDSMLPTRLHGAFPEGVTIERVGLADAVKGIKEFWSTDSVG</sequence>
<keyword evidence="1" id="KW-0547">Nucleotide-binding</keyword>
<dbReference type="STRING" id="856793.MICA_683"/>
<dbReference type="KEGG" id="mai:MICA_683"/>
<evidence type="ECO:0000256" key="3">
    <source>
        <dbReference type="ARBA" id="ARBA00022840"/>
    </source>
</evidence>
<keyword evidence="3" id="KW-0067">ATP-binding</keyword>
<dbReference type="GO" id="GO:0016818">
    <property type="term" value="F:hydrolase activity, acting on acid anhydrides, in phosphorus-containing anhydrides"/>
    <property type="evidence" value="ECO:0007669"/>
    <property type="project" value="InterPro"/>
</dbReference>